<sequence length="193" mass="20962">MSDSKLIVCAVDIGYSNVKTEMYLALYFRALAKISKKVGTEIDLLVTGLPVRLAQNESESSKLTARLTGTFAINPKLTVIVKKVMVLPQGVGVINGTTNRDNLITEDELVPLLKRAVPQIVGDVVKKNRKNIRSLGAIHVIAATSGGTAFYENVIHEFFPHAKIVSNPDPVAVASNQIGFWSYGVNGMFYGDK</sequence>
<accession>A0AAW6BPR3</accession>
<evidence type="ECO:0000259" key="1">
    <source>
        <dbReference type="Pfam" id="PF17989"/>
    </source>
</evidence>
<dbReference type="Proteomes" id="UP001212996">
    <property type="component" value="Unassembled WGS sequence"/>
</dbReference>
<dbReference type="Pfam" id="PF17989">
    <property type="entry name" value="ALP_N"/>
    <property type="match status" value="1"/>
</dbReference>
<evidence type="ECO:0000313" key="2">
    <source>
        <dbReference type="EMBL" id="MDB6373845.1"/>
    </source>
</evidence>
<organism evidence="2 3">
    <name type="scientific">Photorhabdus bodei</name>
    <dbReference type="NCBI Taxonomy" id="2029681"/>
    <lineage>
        <taxon>Bacteria</taxon>
        <taxon>Pseudomonadati</taxon>
        <taxon>Pseudomonadota</taxon>
        <taxon>Gammaproteobacteria</taxon>
        <taxon>Enterobacterales</taxon>
        <taxon>Morganellaceae</taxon>
        <taxon>Photorhabdus</taxon>
    </lineage>
</organism>
<dbReference type="EMBL" id="JAQMFO010000031">
    <property type="protein sequence ID" value="MDB6373845.1"/>
    <property type="molecule type" value="Genomic_DNA"/>
</dbReference>
<dbReference type="RefSeq" id="WP_271867215.1">
    <property type="nucleotide sequence ID" value="NZ_JAQMFO010000031.1"/>
</dbReference>
<reference evidence="2" key="1">
    <citation type="submission" date="2023-01" db="EMBL/GenBank/DDBJ databases">
        <title>Genome sequencing of Photorhabdus bodei 09-20.</title>
        <authorList>
            <person name="Kalindamar S."/>
            <person name="Kumru S."/>
        </authorList>
    </citation>
    <scope>NUCLEOTIDE SEQUENCE</scope>
    <source>
        <strain evidence="2">09-20</strain>
    </source>
</reference>
<proteinExistence type="predicted"/>
<name>A0AAW6BPR3_9GAMM</name>
<gene>
    <name evidence="2" type="ORF">PH362_18410</name>
</gene>
<feature type="domain" description="Actin-like protein N-terminal" evidence="1">
    <location>
        <begin position="17"/>
        <end position="92"/>
    </location>
</feature>
<comment type="caution">
    <text evidence="2">The sequence shown here is derived from an EMBL/GenBank/DDBJ whole genome shotgun (WGS) entry which is preliminary data.</text>
</comment>
<dbReference type="AlphaFoldDB" id="A0AAW6BPR3"/>
<dbReference type="InterPro" id="IPR043129">
    <property type="entry name" value="ATPase_NBD"/>
</dbReference>
<protein>
    <recommendedName>
        <fullName evidence="1">Actin-like protein N-terminal domain-containing protein</fullName>
    </recommendedName>
</protein>
<dbReference type="InterPro" id="IPR040607">
    <property type="entry name" value="ALP_N"/>
</dbReference>
<dbReference type="SUPFAM" id="SSF53067">
    <property type="entry name" value="Actin-like ATPase domain"/>
    <property type="match status" value="1"/>
</dbReference>
<evidence type="ECO:0000313" key="3">
    <source>
        <dbReference type="Proteomes" id="UP001212996"/>
    </source>
</evidence>
<dbReference type="Gene3D" id="3.30.420.40">
    <property type="match status" value="1"/>
</dbReference>